<feature type="region of interest" description="Disordered" evidence="1">
    <location>
        <begin position="193"/>
        <end position="227"/>
    </location>
</feature>
<dbReference type="Gene3D" id="3.40.50.1240">
    <property type="entry name" value="Phosphoglycerate mutase-like"/>
    <property type="match status" value="2"/>
</dbReference>
<feature type="compositionally biased region" description="Basic and acidic residues" evidence="1">
    <location>
        <begin position="216"/>
        <end position="227"/>
    </location>
</feature>
<dbReference type="InterPro" id="IPR029033">
    <property type="entry name" value="His_PPase_superfam"/>
</dbReference>
<dbReference type="SUPFAM" id="SSF53254">
    <property type="entry name" value="Phosphoglycerate mutase-like"/>
    <property type="match status" value="1"/>
</dbReference>
<organism evidence="2 3">
    <name type="scientific">Cladophialophora carrionii</name>
    <dbReference type="NCBI Taxonomy" id="86049"/>
    <lineage>
        <taxon>Eukaryota</taxon>
        <taxon>Fungi</taxon>
        <taxon>Dikarya</taxon>
        <taxon>Ascomycota</taxon>
        <taxon>Pezizomycotina</taxon>
        <taxon>Eurotiomycetes</taxon>
        <taxon>Chaetothyriomycetidae</taxon>
        <taxon>Chaetothyriales</taxon>
        <taxon>Herpotrichiellaceae</taxon>
        <taxon>Cladophialophora</taxon>
    </lineage>
</organism>
<comment type="caution">
    <text evidence="2">The sequence shown here is derived from an EMBL/GenBank/DDBJ whole genome shotgun (WGS) entry which is preliminary data.</text>
</comment>
<feature type="region of interest" description="Disordered" evidence="1">
    <location>
        <begin position="557"/>
        <end position="642"/>
    </location>
</feature>
<dbReference type="PANTHER" id="PTHR16469">
    <property type="entry name" value="UBIQUITIN-ASSOCIATED AND SH3 DOMAIN-CONTAINING BA-RELATED"/>
    <property type="match status" value="1"/>
</dbReference>
<dbReference type="PANTHER" id="PTHR16469:SF27">
    <property type="entry name" value="UBIQUITIN-ASSOCIATED AND SH3 DOMAIN-CONTAINING BA-RELATED"/>
    <property type="match status" value="1"/>
</dbReference>
<dbReference type="AlphaFoldDB" id="A0A1C1CEX3"/>
<feature type="compositionally biased region" description="Low complexity" evidence="1">
    <location>
        <begin position="193"/>
        <end position="215"/>
    </location>
</feature>
<reference evidence="3" key="1">
    <citation type="submission" date="2015-07" db="EMBL/GenBank/DDBJ databases">
        <authorList>
            <person name="Teixeira M.M."/>
            <person name="Souza R.C."/>
            <person name="Almeida L.G."/>
            <person name="Vicente V.A."/>
            <person name="de Hoog S."/>
            <person name="Bocca A.L."/>
            <person name="de Almeida S.R."/>
            <person name="Vasconcelos A.T."/>
            <person name="Felipe M.S."/>
        </authorList>
    </citation>
    <scope>NUCLEOTIDE SEQUENCE [LARGE SCALE GENOMIC DNA]</scope>
    <source>
        <strain evidence="3">KSF</strain>
    </source>
</reference>
<feature type="compositionally biased region" description="Polar residues" evidence="1">
    <location>
        <begin position="629"/>
        <end position="639"/>
    </location>
</feature>
<dbReference type="VEuPathDB" id="FungiDB:CLCR_02257"/>
<dbReference type="eggNOG" id="KOG3734">
    <property type="taxonomic scope" value="Eukaryota"/>
</dbReference>
<proteinExistence type="predicted"/>
<name>A0A1C1CEX3_9EURO</name>
<dbReference type="Proteomes" id="UP000094526">
    <property type="component" value="Unassembled WGS sequence"/>
</dbReference>
<accession>A0A1C1CEX3</accession>
<gene>
    <name evidence="2" type="ORF">CLCR_02257</name>
</gene>
<evidence type="ECO:0000313" key="3">
    <source>
        <dbReference type="Proteomes" id="UP000094526"/>
    </source>
</evidence>
<feature type="compositionally biased region" description="Basic and acidic residues" evidence="1">
    <location>
        <begin position="144"/>
        <end position="163"/>
    </location>
</feature>
<dbReference type="EMBL" id="LGRB01000014">
    <property type="protein sequence ID" value="OCT47018.1"/>
    <property type="molecule type" value="Genomic_DNA"/>
</dbReference>
<dbReference type="VEuPathDB" id="FungiDB:G647_02400"/>
<feature type="region of interest" description="Disordered" evidence="1">
    <location>
        <begin position="144"/>
        <end position="168"/>
    </location>
</feature>
<dbReference type="STRING" id="86049.A0A1C1CEX3"/>
<dbReference type="InterPro" id="IPR051710">
    <property type="entry name" value="Phosphatase_SH3-domain"/>
</dbReference>
<sequence>MDVDRKPGDKLESEPTSFFEHLGTCQWSVTLTSAQQIESLLSCRGPALRASDEPKQQADRPLDGGSATEYLWRKSYHAKSRTFGPSPILQLPAVKMKIPGDHEASVADRKWAATAEAPYDPPLSFGGWVQCQSLGVRINNELHNLDKQPKASSENKEDAGQEHPRKKRKIIIHSSPYLRCVQTSIAIAAGIQHPQNHNRPQPQRLRSRQLSSLSPTDEKSENTSDAKDVSRFSLERFASKEKEHTNRIGYNTCILRLDAFLGEWQSANYFHEASYPPPSAILVSQAKMALKIPQEEIKGADLSTSFNLNLPDIDVMEEKENEATAMPAHEKTGLRAMAAAGHSFPKRPRNISFGTELANGARILNKALQRPLGYSPPVPNYAIGSSDNIPPGFVAHARDACIEFDAGWDSQGEPLDWGDGGPNDEEWGKMHRRFRNGLQKLIAYYENQADSSNGDDEDLVIILVSHQAGCNALIRLLTGAPALIDVGLSSLSMAVRKGKDRPDIEPPSPTRRRGSIDTSISEDYDMRIIASTEHLRAGSNPLGLNSPRLGKSPAFASRRAVGADSPDGFSLGEPMAPRGSGSMMPARSSSQISYAADAMDPSTPPTGLWRRGSRYSRDETADSSDAGATPSTWSGTRSDSIQEEFPSVEVNGAEVHSDTVGMRVKEVFGAVSRLSEGTGVLASAVGLLLTGLLEDLSERWGTLQLDKSLSRMTTATSAQPISA</sequence>
<evidence type="ECO:0000313" key="2">
    <source>
        <dbReference type="EMBL" id="OCT47018.1"/>
    </source>
</evidence>
<keyword evidence="3" id="KW-1185">Reference proteome</keyword>
<protein>
    <submittedName>
        <fullName evidence="2">Phosphoglycerate mutase family protein</fullName>
    </submittedName>
</protein>
<evidence type="ECO:0000256" key="1">
    <source>
        <dbReference type="SAM" id="MobiDB-lite"/>
    </source>
</evidence>
<dbReference type="OrthoDB" id="3898179at2759"/>
<feature type="region of interest" description="Disordered" evidence="1">
    <location>
        <begin position="496"/>
        <end position="519"/>
    </location>
</feature>